<dbReference type="AlphaFoldDB" id="A0A9D4UTG2"/>
<organism evidence="2 3">
    <name type="scientific">Adiantum capillus-veneris</name>
    <name type="common">Maidenhair fern</name>
    <dbReference type="NCBI Taxonomy" id="13818"/>
    <lineage>
        <taxon>Eukaryota</taxon>
        <taxon>Viridiplantae</taxon>
        <taxon>Streptophyta</taxon>
        <taxon>Embryophyta</taxon>
        <taxon>Tracheophyta</taxon>
        <taxon>Polypodiopsida</taxon>
        <taxon>Polypodiidae</taxon>
        <taxon>Polypodiales</taxon>
        <taxon>Pteridineae</taxon>
        <taxon>Pteridaceae</taxon>
        <taxon>Vittarioideae</taxon>
        <taxon>Adiantum</taxon>
    </lineage>
</organism>
<accession>A0A9D4UTG2</accession>
<feature type="compositionally biased region" description="Polar residues" evidence="1">
    <location>
        <begin position="76"/>
        <end position="94"/>
    </location>
</feature>
<evidence type="ECO:0000256" key="1">
    <source>
        <dbReference type="SAM" id="MobiDB-lite"/>
    </source>
</evidence>
<keyword evidence="3" id="KW-1185">Reference proteome</keyword>
<sequence>MVEISCCPTTFLDCTELPAHHAAAAFYGKSLISPSRLQWSAITCNLLTLARGQGAAREGEGARIVQRWRGGSAISCSPTQAAVSPKSSAAETRSLKVKSNQRT</sequence>
<reference evidence="2" key="1">
    <citation type="submission" date="2021-01" db="EMBL/GenBank/DDBJ databases">
        <title>Adiantum capillus-veneris genome.</title>
        <authorList>
            <person name="Fang Y."/>
            <person name="Liao Q."/>
        </authorList>
    </citation>
    <scope>NUCLEOTIDE SEQUENCE</scope>
    <source>
        <strain evidence="2">H3</strain>
        <tissue evidence="2">Leaf</tissue>
    </source>
</reference>
<evidence type="ECO:0000313" key="2">
    <source>
        <dbReference type="EMBL" id="KAI5073532.1"/>
    </source>
</evidence>
<gene>
    <name evidence="2" type="ORF">GOP47_0011545</name>
</gene>
<feature type="region of interest" description="Disordered" evidence="1">
    <location>
        <begin position="76"/>
        <end position="103"/>
    </location>
</feature>
<name>A0A9D4UTG2_ADICA</name>
<comment type="caution">
    <text evidence="2">The sequence shown here is derived from an EMBL/GenBank/DDBJ whole genome shotgun (WGS) entry which is preliminary data.</text>
</comment>
<proteinExistence type="predicted"/>
<dbReference type="EMBL" id="JABFUD020000011">
    <property type="protein sequence ID" value="KAI5073532.1"/>
    <property type="molecule type" value="Genomic_DNA"/>
</dbReference>
<evidence type="ECO:0000313" key="3">
    <source>
        <dbReference type="Proteomes" id="UP000886520"/>
    </source>
</evidence>
<protein>
    <submittedName>
        <fullName evidence="2">Uncharacterized protein</fullName>
    </submittedName>
</protein>
<dbReference type="Proteomes" id="UP000886520">
    <property type="component" value="Chromosome 11"/>
</dbReference>